<gene>
    <name evidence="4" type="ORF">DdX_09063</name>
</gene>
<feature type="domain" description="DUF7515" evidence="2">
    <location>
        <begin position="25"/>
        <end position="103"/>
    </location>
</feature>
<dbReference type="AlphaFoldDB" id="A0AAD4N4P5"/>
<sequence length="499" mass="57142">MVLISKNPDSNQKVLDKPEEYYRRVIRDLILTLNSRAQAYSDVQDLERDFCDDTGLNPQTVAFDFGFPTFDLLIRSSHMRKYLLIIPDDEGNAVFYPKEDPRIKHIRHHQEVANYAAGRKKELDQQDKIARAMAPAFRPQLIEGKRRIIDIAHELGAEERHITYCQIQQEYQKKYDVILNQVELRKYFKRGTPSQILITLFNDEFEFFKDSQMSGMIVLKFKIPYKDILALHEEMMNFQKDFVKHRPKPMKFVPLNYDRSFPAKQKPKRELNIKPILPSIEKNILDKIQGPDLFGELEETPEKQDDDPHSDSETNDCVEPSDTKDAVGSFHGKTHRRRYCYSSSEEDSDVDNDGDDRVKGQSGVFLIKHCPNTIFHNYEQHGCGLLPTPIWESFLHILPAIAEPAQQQTFAAGERIGGCLVGAEFAALPFMVEMRVDGLVGAPAARRSYDSQKAGVSLFGEKPSPIPWLRLSLPSTPALGKVCHGAFFSSSSKHNRLKE</sequence>
<proteinExistence type="predicted"/>
<feature type="domain" description="DUF7516" evidence="3">
    <location>
        <begin position="142"/>
        <end position="228"/>
    </location>
</feature>
<evidence type="ECO:0000256" key="1">
    <source>
        <dbReference type="SAM" id="MobiDB-lite"/>
    </source>
</evidence>
<dbReference type="InterPro" id="IPR055938">
    <property type="entry name" value="DUF7516"/>
</dbReference>
<evidence type="ECO:0000259" key="3">
    <source>
        <dbReference type="Pfam" id="PF24360"/>
    </source>
</evidence>
<keyword evidence="5" id="KW-1185">Reference proteome</keyword>
<feature type="compositionally biased region" description="Basic and acidic residues" evidence="1">
    <location>
        <begin position="300"/>
        <end position="312"/>
    </location>
</feature>
<evidence type="ECO:0000259" key="2">
    <source>
        <dbReference type="Pfam" id="PF24359"/>
    </source>
</evidence>
<dbReference type="InterPro" id="IPR055937">
    <property type="entry name" value="DUF7515"/>
</dbReference>
<evidence type="ECO:0000313" key="5">
    <source>
        <dbReference type="Proteomes" id="UP001201812"/>
    </source>
</evidence>
<reference evidence="4" key="1">
    <citation type="submission" date="2022-01" db="EMBL/GenBank/DDBJ databases">
        <title>Genome Sequence Resource for Two Populations of Ditylenchus destructor, the Migratory Endoparasitic Phytonematode.</title>
        <authorList>
            <person name="Zhang H."/>
            <person name="Lin R."/>
            <person name="Xie B."/>
        </authorList>
    </citation>
    <scope>NUCLEOTIDE SEQUENCE</scope>
    <source>
        <strain evidence="4">BazhouSP</strain>
    </source>
</reference>
<protein>
    <submittedName>
        <fullName evidence="4">Uncharacterized protein</fullName>
    </submittedName>
</protein>
<evidence type="ECO:0000313" key="4">
    <source>
        <dbReference type="EMBL" id="KAI1713547.1"/>
    </source>
</evidence>
<accession>A0AAD4N4P5</accession>
<feature type="region of interest" description="Disordered" evidence="1">
    <location>
        <begin position="298"/>
        <end position="330"/>
    </location>
</feature>
<organism evidence="4 5">
    <name type="scientific">Ditylenchus destructor</name>
    <dbReference type="NCBI Taxonomy" id="166010"/>
    <lineage>
        <taxon>Eukaryota</taxon>
        <taxon>Metazoa</taxon>
        <taxon>Ecdysozoa</taxon>
        <taxon>Nematoda</taxon>
        <taxon>Chromadorea</taxon>
        <taxon>Rhabditida</taxon>
        <taxon>Tylenchina</taxon>
        <taxon>Tylenchomorpha</taxon>
        <taxon>Sphaerularioidea</taxon>
        <taxon>Anguinidae</taxon>
        <taxon>Anguininae</taxon>
        <taxon>Ditylenchus</taxon>
    </lineage>
</organism>
<comment type="caution">
    <text evidence="4">The sequence shown here is derived from an EMBL/GenBank/DDBJ whole genome shotgun (WGS) entry which is preliminary data.</text>
</comment>
<dbReference type="Proteomes" id="UP001201812">
    <property type="component" value="Unassembled WGS sequence"/>
</dbReference>
<dbReference type="EMBL" id="JAKKPZ010000015">
    <property type="protein sequence ID" value="KAI1713547.1"/>
    <property type="molecule type" value="Genomic_DNA"/>
</dbReference>
<dbReference type="Pfam" id="PF24360">
    <property type="entry name" value="DUF7516"/>
    <property type="match status" value="1"/>
</dbReference>
<dbReference type="Pfam" id="PF24359">
    <property type="entry name" value="DUF7515"/>
    <property type="match status" value="1"/>
</dbReference>
<name>A0AAD4N4P5_9BILA</name>